<evidence type="ECO:0000313" key="2">
    <source>
        <dbReference type="EMBL" id="AFZ18283.1"/>
    </source>
</evidence>
<sequence length="65" mass="7261">MTQQNIQNDIESDRAVGEQENSESNQDATDRDHRVANPPIEAQNSSFKEYCAANPSASECKVYDL</sequence>
<dbReference type="HOGENOM" id="CLU_2844991_0_0_3"/>
<gene>
    <name evidence="2" type="ORF">Mic7113_2482</name>
</gene>
<dbReference type="AlphaFoldDB" id="K9WDH6"/>
<dbReference type="STRING" id="1173027.Mic7113_2482"/>
<dbReference type="KEGG" id="mic:Mic7113_2482"/>
<dbReference type="Proteomes" id="UP000010471">
    <property type="component" value="Chromosome"/>
</dbReference>
<keyword evidence="3" id="KW-1185">Reference proteome</keyword>
<organism evidence="2 3">
    <name type="scientific">Allocoleopsis franciscana PCC 7113</name>
    <dbReference type="NCBI Taxonomy" id="1173027"/>
    <lineage>
        <taxon>Bacteria</taxon>
        <taxon>Bacillati</taxon>
        <taxon>Cyanobacteriota</taxon>
        <taxon>Cyanophyceae</taxon>
        <taxon>Coleofasciculales</taxon>
        <taxon>Coleofasciculaceae</taxon>
        <taxon>Allocoleopsis</taxon>
        <taxon>Allocoleopsis franciscana</taxon>
    </lineage>
</organism>
<accession>K9WDH6</accession>
<proteinExistence type="predicted"/>
<evidence type="ECO:0000313" key="3">
    <source>
        <dbReference type="Proteomes" id="UP000010471"/>
    </source>
</evidence>
<dbReference type="Pfam" id="PF02672">
    <property type="entry name" value="CP12"/>
    <property type="match status" value="1"/>
</dbReference>
<evidence type="ECO:0000256" key="1">
    <source>
        <dbReference type="SAM" id="MobiDB-lite"/>
    </source>
</evidence>
<dbReference type="RefSeq" id="WP_015182432.1">
    <property type="nucleotide sequence ID" value="NC_019738.1"/>
</dbReference>
<name>K9WDH6_9CYAN</name>
<reference evidence="2 3" key="1">
    <citation type="submission" date="2012-06" db="EMBL/GenBank/DDBJ databases">
        <title>Finished chromosome of genome of Microcoleus sp. PCC 7113.</title>
        <authorList>
            <consortium name="US DOE Joint Genome Institute"/>
            <person name="Gugger M."/>
            <person name="Coursin T."/>
            <person name="Rippka R."/>
            <person name="Tandeau De Marsac N."/>
            <person name="Huntemann M."/>
            <person name="Wei C.-L."/>
            <person name="Han J."/>
            <person name="Detter J.C."/>
            <person name="Han C."/>
            <person name="Tapia R."/>
            <person name="Chen A."/>
            <person name="Kyrpides N."/>
            <person name="Mavromatis K."/>
            <person name="Markowitz V."/>
            <person name="Szeto E."/>
            <person name="Ivanova N."/>
            <person name="Pagani I."/>
            <person name="Pati A."/>
            <person name="Goodwin L."/>
            <person name="Nordberg H.P."/>
            <person name="Cantor M.N."/>
            <person name="Hua S.X."/>
            <person name="Woyke T."/>
            <person name="Kerfeld C.A."/>
        </authorList>
    </citation>
    <scope>NUCLEOTIDE SEQUENCE [LARGE SCALE GENOMIC DNA]</scope>
    <source>
        <strain evidence="2 3">PCC 7113</strain>
    </source>
</reference>
<protein>
    <submittedName>
        <fullName evidence="2">CP12 domain protein</fullName>
    </submittedName>
</protein>
<dbReference type="EMBL" id="CP003630">
    <property type="protein sequence ID" value="AFZ18283.1"/>
    <property type="molecule type" value="Genomic_DNA"/>
</dbReference>
<feature type="region of interest" description="Disordered" evidence="1">
    <location>
        <begin position="1"/>
        <end position="48"/>
    </location>
</feature>